<dbReference type="Proteomes" id="UP000002730">
    <property type="component" value="Chromosome"/>
</dbReference>
<accession>D9SLK6</accession>
<protein>
    <submittedName>
        <fullName evidence="1">(NiFe) hydrogenase maturation protein HypF</fullName>
    </submittedName>
</protein>
<keyword evidence="2" id="KW-1185">Reference proteome</keyword>
<evidence type="ECO:0000313" key="1">
    <source>
        <dbReference type="EMBL" id="ADL53643.1"/>
    </source>
</evidence>
<dbReference type="RefSeq" id="WP_010073988.1">
    <property type="nucleotide sequence ID" value="NC_014393.1"/>
</dbReference>
<name>D9SLK6_CLOC7</name>
<organism evidence="1 2">
    <name type="scientific">Clostridium cellulovorans (strain ATCC 35296 / DSM 3052 / OCM 3 / 743B)</name>
    <dbReference type="NCBI Taxonomy" id="573061"/>
    <lineage>
        <taxon>Bacteria</taxon>
        <taxon>Bacillati</taxon>
        <taxon>Bacillota</taxon>
        <taxon>Clostridia</taxon>
        <taxon>Eubacteriales</taxon>
        <taxon>Clostridiaceae</taxon>
        <taxon>Clostridium</taxon>
    </lineage>
</organism>
<sequence length="69" mass="7595">MKTNNIARIQICPFCGNSYRGVPATSRKDGKTPICPDCGTREALESIGVSKEEQDSIIQTIHQCEQRGL</sequence>
<dbReference type="EMBL" id="CP002160">
    <property type="protein sequence ID" value="ADL53643.1"/>
    <property type="molecule type" value="Genomic_DNA"/>
</dbReference>
<dbReference type="KEGG" id="ccb:Clocel_3980"/>
<dbReference type="eggNOG" id="ENOG5033MNT">
    <property type="taxonomic scope" value="Bacteria"/>
</dbReference>
<dbReference type="STRING" id="573061.Clocel_3980"/>
<evidence type="ECO:0000313" key="2">
    <source>
        <dbReference type="Proteomes" id="UP000002730"/>
    </source>
</evidence>
<reference evidence="1 2" key="1">
    <citation type="submission" date="2010-08" db="EMBL/GenBank/DDBJ databases">
        <title>Complete sequence of Clostridium cellulovorans 743B.</title>
        <authorList>
            <consortium name="US DOE Joint Genome Institute"/>
            <person name="Lucas S."/>
            <person name="Copeland A."/>
            <person name="Lapidus A."/>
            <person name="Cheng J.-F."/>
            <person name="Bruce D."/>
            <person name="Goodwin L."/>
            <person name="Pitluck S."/>
            <person name="Chertkov O."/>
            <person name="Detter J.C."/>
            <person name="Han C."/>
            <person name="Tapia R."/>
            <person name="Land M."/>
            <person name="Hauser L."/>
            <person name="Chang Y.-J."/>
            <person name="Jeffries C."/>
            <person name="Kyrpides N."/>
            <person name="Ivanova N."/>
            <person name="Mikhailova N."/>
            <person name="Hemme C.L."/>
            <person name="Woyke T."/>
        </authorList>
    </citation>
    <scope>NUCLEOTIDE SEQUENCE [LARGE SCALE GENOMIC DNA]</scope>
    <source>
        <strain evidence="2">ATCC 35296 / DSM 3052 / OCM 3 / 743B</strain>
    </source>
</reference>
<proteinExistence type="predicted"/>
<dbReference type="AlphaFoldDB" id="D9SLK6"/>
<gene>
    <name evidence="1" type="ordered locus">Clocel_3980</name>
</gene>
<dbReference type="HOGENOM" id="CLU_2752638_0_0_9"/>
<dbReference type="OrthoDB" id="9808373at2"/>